<accession>A0A3M7QQ42</accession>
<gene>
    <name evidence="1" type="ORF">BpHYR1_042678</name>
</gene>
<dbReference type="Proteomes" id="UP000276133">
    <property type="component" value="Unassembled WGS sequence"/>
</dbReference>
<proteinExistence type="predicted"/>
<evidence type="ECO:0000313" key="1">
    <source>
        <dbReference type="EMBL" id="RNA13329.1"/>
    </source>
</evidence>
<keyword evidence="2" id="KW-1185">Reference proteome</keyword>
<evidence type="ECO:0000313" key="2">
    <source>
        <dbReference type="Proteomes" id="UP000276133"/>
    </source>
</evidence>
<dbReference type="EMBL" id="REGN01005443">
    <property type="protein sequence ID" value="RNA13329.1"/>
    <property type="molecule type" value="Genomic_DNA"/>
</dbReference>
<comment type="caution">
    <text evidence="1">The sequence shown here is derived from an EMBL/GenBank/DDBJ whole genome shotgun (WGS) entry which is preliminary data.</text>
</comment>
<protein>
    <submittedName>
        <fullName evidence="1">Uncharacterized protein</fullName>
    </submittedName>
</protein>
<organism evidence="1 2">
    <name type="scientific">Brachionus plicatilis</name>
    <name type="common">Marine rotifer</name>
    <name type="synonym">Brachionus muelleri</name>
    <dbReference type="NCBI Taxonomy" id="10195"/>
    <lineage>
        <taxon>Eukaryota</taxon>
        <taxon>Metazoa</taxon>
        <taxon>Spiralia</taxon>
        <taxon>Gnathifera</taxon>
        <taxon>Rotifera</taxon>
        <taxon>Eurotatoria</taxon>
        <taxon>Monogononta</taxon>
        <taxon>Pseudotrocha</taxon>
        <taxon>Ploima</taxon>
        <taxon>Brachionidae</taxon>
        <taxon>Brachionus</taxon>
    </lineage>
</organism>
<name>A0A3M7QQ42_BRAPC</name>
<dbReference type="AlphaFoldDB" id="A0A3M7QQ42"/>
<sequence>MKDNNVVVTLYERHSNFYAEETLKNFNSEKDQHTEEIKNPKPGSSNTYLVSDFLSLQYADPFLS</sequence>
<reference evidence="1 2" key="1">
    <citation type="journal article" date="2018" name="Sci. Rep.">
        <title>Genomic signatures of local adaptation to the degree of environmental predictability in rotifers.</title>
        <authorList>
            <person name="Franch-Gras L."/>
            <person name="Hahn C."/>
            <person name="Garcia-Roger E.M."/>
            <person name="Carmona M.J."/>
            <person name="Serra M."/>
            <person name="Gomez A."/>
        </authorList>
    </citation>
    <scope>NUCLEOTIDE SEQUENCE [LARGE SCALE GENOMIC DNA]</scope>
    <source>
        <strain evidence="1">HYR1</strain>
    </source>
</reference>